<keyword evidence="2" id="KW-0808">Transferase</keyword>
<dbReference type="SUPFAM" id="SSF111331">
    <property type="entry name" value="NAD kinase/diacylglycerol kinase-like"/>
    <property type="match status" value="1"/>
</dbReference>
<dbReference type="GO" id="GO:0005524">
    <property type="term" value="F:ATP binding"/>
    <property type="evidence" value="ECO:0007669"/>
    <property type="project" value="UniProtKB-ARBA"/>
</dbReference>
<dbReference type="PIRSF" id="PIRSF018567">
    <property type="entry name" value="AcoX"/>
    <property type="match status" value="1"/>
</dbReference>
<dbReference type="PANTHER" id="PTHR40697:SF3">
    <property type="entry name" value="ACETOIN CATABOLISM PROTEIN X"/>
    <property type="match status" value="1"/>
</dbReference>
<dbReference type="GO" id="GO:0006741">
    <property type="term" value="P:NADP+ biosynthetic process"/>
    <property type="evidence" value="ECO:0007669"/>
    <property type="project" value="InterPro"/>
</dbReference>
<dbReference type="Pfam" id="PF01513">
    <property type="entry name" value="NAD_kinase"/>
    <property type="match status" value="1"/>
</dbReference>
<dbReference type="KEGG" id="cfm:BJL90_08105"/>
<organism evidence="2 4">
    <name type="scientific">Clostridium formicaceticum</name>
    <dbReference type="NCBI Taxonomy" id="1497"/>
    <lineage>
        <taxon>Bacteria</taxon>
        <taxon>Bacillati</taxon>
        <taxon>Bacillota</taxon>
        <taxon>Clostridia</taxon>
        <taxon>Eubacteriales</taxon>
        <taxon>Clostridiaceae</taxon>
        <taxon>Clostridium</taxon>
    </lineage>
</organism>
<evidence type="ECO:0000313" key="4">
    <source>
        <dbReference type="Proteomes" id="UP000192478"/>
    </source>
</evidence>
<evidence type="ECO:0000313" key="2">
    <source>
        <dbReference type="EMBL" id="ARE86197.1"/>
    </source>
</evidence>
<dbReference type="InterPro" id="IPR016064">
    <property type="entry name" value="NAD/diacylglycerol_kinase_sf"/>
</dbReference>
<proteinExistence type="predicted"/>
<dbReference type="GO" id="GO:0051287">
    <property type="term" value="F:NAD binding"/>
    <property type="evidence" value="ECO:0007669"/>
    <property type="project" value="UniProtKB-ARBA"/>
</dbReference>
<dbReference type="InterPro" id="IPR011391">
    <property type="entry name" value="AcoX_kinase"/>
</dbReference>
<keyword evidence="3" id="KW-1185">Reference proteome</keyword>
<gene>
    <name evidence="1" type="ORF">BJL90_08105</name>
    <name evidence="2" type="ORF">CLFO_05190</name>
</gene>
<evidence type="ECO:0000313" key="3">
    <source>
        <dbReference type="Proteomes" id="UP000177894"/>
    </source>
</evidence>
<dbReference type="RefSeq" id="WP_070966352.1">
    <property type="nucleotide sequence ID" value="NZ_CP017603.1"/>
</dbReference>
<dbReference type="EMBL" id="CP020559">
    <property type="protein sequence ID" value="ARE86197.1"/>
    <property type="molecule type" value="Genomic_DNA"/>
</dbReference>
<dbReference type="PANTHER" id="PTHR40697">
    <property type="entry name" value="ACETOIN CATABOLISM PROTEIN X"/>
    <property type="match status" value="1"/>
</dbReference>
<sequence>MSSIGIIANPVSGKDIRRLVSHATVVDNHEKVNIVERILLGAQQCGVKNIYIMPDSFNIGYKAIDNLSYSRELTSSVEVLCMKLNANPTDTTCAAKMMEDMKIGCMIVLGGDGTNRAAAKAIKNTPLISISTGTNNVYPEMVEGTVAGMAAAVVASGKYAKDSICKRDKKIEIYKNQELIDIALVDAVLSKNLFVGSKAIWDMEDMIEIIVSKAHPASIGFSSIVGCKKIIRDEDDFGASVNLTEGRYSILAPMAAGLVKKVRMGEPKILKLNKAYVYETKCNGMIAVDGEREIPFRENEKITFKITRNGPLRVNIKKALEDAQKDGFFLR</sequence>
<dbReference type="InterPro" id="IPR002504">
    <property type="entry name" value="NADK"/>
</dbReference>
<name>A0AAC9RI13_9CLOT</name>
<accession>A0AAC9RI13</accession>
<evidence type="ECO:0000313" key="1">
    <source>
        <dbReference type="EMBL" id="AOY75858.1"/>
    </source>
</evidence>
<keyword evidence="2" id="KW-0418">Kinase</keyword>
<reference evidence="2 4" key="2">
    <citation type="submission" date="2017-03" db="EMBL/GenBank/DDBJ databases">
        <title>Complete sequence of Clostridium formicaceticum DSM 92.</title>
        <authorList>
            <person name="Poehlein A."/>
            <person name="Karl M."/>
            <person name="Bengelsdorf F.R."/>
            <person name="Duerre P."/>
            <person name="Daniel R."/>
        </authorList>
    </citation>
    <scope>NUCLEOTIDE SEQUENCE [LARGE SCALE GENOMIC DNA]</scope>
    <source>
        <strain evidence="2 4">DSM 92</strain>
    </source>
</reference>
<dbReference type="Proteomes" id="UP000192478">
    <property type="component" value="Chromosome"/>
</dbReference>
<dbReference type="Proteomes" id="UP000177894">
    <property type="component" value="Chromosome"/>
</dbReference>
<dbReference type="InterPro" id="IPR039065">
    <property type="entry name" value="AcoX-like"/>
</dbReference>
<reference evidence="1 3" key="1">
    <citation type="submission" date="2016-10" db="EMBL/GenBank/DDBJ databases">
        <title>Complete Genome Sequence of Acetogen Clostridium formicoaceticum ATCC 27076.</title>
        <authorList>
            <person name="Bao T."/>
            <person name="Cheng C."/>
            <person name="Zhao J."/>
            <person name="Yang S.-T."/>
            <person name="Wang J."/>
            <person name="Wang M."/>
        </authorList>
    </citation>
    <scope>NUCLEOTIDE SEQUENCE [LARGE SCALE GENOMIC DNA]</scope>
    <source>
        <strain evidence="1 3">ATCC 27076</strain>
    </source>
</reference>
<dbReference type="GO" id="GO:0003951">
    <property type="term" value="F:NAD+ kinase activity"/>
    <property type="evidence" value="ECO:0007669"/>
    <property type="project" value="InterPro"/>
</dbReference>
<dbReference type="EMBL" id="CP017603">
    <property type="protein sequence ID" value="AOY75858.1"/>
    <property type="molecule type" value="Genomic_DNA"/>
</dbReference>
<dbReference type="AlphaFoldDB" id="A0AAC9RI13"/>
<protein>
    <submittedName>
        <fullName evidence="2">ATP-NAD kinase</fullName>
    </submittedName>
</protein>